<evidence type="ECO:0000313" key="2">
    <source>
        <dbReference type="EMBL" id="GFE42249.1"/>
    </source>
</evidence>
<organism evidence="2 3">
    <name type="scientific">Streptomyces tubercidicus</name>
    <dbReference type="NCBI Taxonomy" id="47759"/>
    <lineage>
        <taxon>Bacteria</taxon>
        <taxon>Bacillati</taxon>
        <taxon>Actinomycetota</taxon>
        <taxon>Actinomycetes</taxon>
        <taxon>Kitasatosporales</taxon>
        <taxon>Streptomycetaceae</taxon>
        <taxon>Streptomyces</taxon>
    </lineage>
</organism>
<reference evidence="2 3" key="1">
    <citation type="submission" date="2019-12" db="EMBL/GenBank/DDBJ databases">
        <title>Whole genome shotgun sequence of Streptomyces tubercidicus NBRC 13090.</title>
        <authorList>
            <person name="Ichikawa N."/>
            <person name="Kimura A."/>
            <person name="Kitahashi Y."/>
            <person name="Komaki H."/>
            <person name="Tamura T."/>
        </authorList>
    </citation>
    <scope>NUCLEOTIDE SEQUENCE [LARGE SCALE GENOMIC DNA]</scope>
    <source>
        <strain evidence="2 3">NBRC 13090</strain>
    </source>
</reference>
<dbReference type="EMBL" id="BLIR01000003">
    <property type="protein sequence ID" value="GFE42249.1"/>
    <property type="molecule type" value="Genomic_DNA"/>
</dbReference>
<feature type="region of interest" description="Disordered" evidence="1">
    <location>
        <begin position="1"/>
        <end position="127"/>
    </location>
</feature>
<dbReference type="AlphaFoldDB" id="A0A640V245"/>
<feature type="compositionally biased region" description="Basic and acidic residues" evidence="1">
    <location>
        <begin position="79"/>
        <end position="99"/>
    </location>
</feature>
<dbReference type="RefSeq" id="WP_159749503.1">
    <property type="nucleotide sequence ID" value="NZ_BLIR01000003.1"/>
</dbReference>
<evidence type="ECO:0000256" key="1">
    <source>
        <dbReference type="SAM" id="MobiDB-lite"/>
    </source>
</evidence>
<gene>
    <name evidence="2" type="ORF">Stube_69220</name>
</gene>
<evidence type="ECO:0000313" key="3">
    <source>
        <dbReference type="Proteomes" id="UP000431826"/>
    </source>
</evidence>
<dbReference type="GeneID" id="96287960"/>
<dbReference type="OrthoDB" id="4301961at2"/>
<protein>
    <submittedName>
        <fullName evidence="2">Uncharacterized protein</fullName>
    </submittedName>
</protein>
<name>A0A640V245_9ACTN</name>
<dbReference type="Proteomes" id="UP000431826">
    <property type="component" value="Unassembled WGS sequence"/>
</dbReference>
<accession>A0A640V245</accession>
<sequence length="127" mass="13978">MTKHEKASHPSHGEGPSRHKGIKQHGWSPDADETRQQENPSAHRSFHPGQYAPESGPRKETAQEEIEGVTGDTVKSFSRRGEKQGGRSKEKGMHDEGRRGRSQRPSGSRDAEASSGVDPQEPRSESD</sequence>
<comment type="caution">
    <text evidence="2">The sequence shown here is derived from an EMBL/GenBank/DDBJ whole genome shotgun (WGS) entry which is preliminary data.</text>
</comment>
<keyword evidence="3" id="KW-1185">Reference proteome</keyword>
<feature type="compositionally biased region" description="Basic and acidic residues" evidence="1">
    <location>
        <begin position="1"/>
        <end position="17"/>
    </location>
</feature>
<proteinExistence type="predicted"/>